<evidence type="ECO:0000313" key="11">
    <source>
        <dbReference type="EMBL" id="KAL2724371.1"/>
    </source>
</evidence>
<feature type="transmembrane region" description="Helical" evidence="10">
    <location>
        <begin position="179"/>
        <end position="206"/>
    </location>
</feature>
<feature type="transmembrane region" description="Helical" evidence="10">
    <location>
        <begin position="44"/>
        <end position="62"/>
    </location>
</feature>
<keyword evidence="5 10" id="KW-0552">Olfaction</keyword>
<dbReference type="AlphaFoldDB" id="A0ABD2AVF3"/>
<dbReference type="GO" id="GO:0007608">
    <property type="term" value="P:sensory perception of smell"/>
    <property type="evidence" value="ECO:0007669"/>
    <property type="project" value="UniProtKB-KW"/>
</dbReference>
<evidence type="ECO:0000313" key="12">
    <source>
        <dbReference type="Proteomes" id="UP001607302"/>
    </source>
</evidence>
<accession>A0ABD2AVF3</accession>
<feature type="transmembrane region" description="Helical" evidence="10">
    <location>
        <begin position="305"/>
        <end position="323"/>
    </location>
</feature>
<evidence type="ECO:0000256" key="1">
    <source>
        <dbReference type="ARBA" id="ARBA00004651"/>
    </source>
</evidence>
<evidence type="ECO:0000256" key="8">
    <source>
        <dbReference type="ARBA" id="ARBA00023170"/>
    </source>
</evidence>
<dbReference type="EMBL" id="JAUDFV010000139">
    <property type="protein sequence ID" value="KAL2724371.1"/>
    <property type="molecule type" value="Genomic_DNA"/>
</dbReference>
<dbReference type="PANTHER" id="PTHR21137:SF35">
    <property type="entry name" value="ODORANT RECEPTOR 19A-RELATED"/>
    <property type="match status" value="1"/>
</dbReference>
<evidence type="ECO:0000256" key="9">
    <source>
        <dbReference type="ARBA" id="ARBA00023224"/>
    </source>
</evidence>
<evidence type="ECO:0000256" key="6">
    <source>
        <dbReference type="ARBA" id="ARBA00022989"/>
    </source>
</evidence>
<feature type="transmembrane region" description="Helical" evidence="10">
    <location>
        <begin position="74"/>
        <end position="95"/>
    </location>
</feature>
<evidence type="ECO:0000256" key="10">
    <source>
        <dbReference type="RuleBase" id="RU351113"/>
    </source>
</evidence>
<feature type="transmembrane region" description="Helical" evidence="10">
    <location>
        <begin position="131"/>
        <end position="150"/>
    </location>
</feature>
<dbReference type="GO" id="GO:0007165">
    <property type="term" value="P:signal transduction"/>
    <property type="evidence" value="ECO:0007669"/>
    <property type="project" value="UniProtKB-KW"/>
</dbReference>
<keyword evidence="6 10" id="KW-1133">Transmembrane helix</keyword>
<gene>
    <name evidence="11" type="ORF">V1478_008884</name>
</gene>
<comment type="subcellular location">
    <subcellularLocation>
        <location evidence="1 10">Cell membrane</location>
        <topology evidence="1 10">Multi-pass membrane protein</topology>
    </subcellularLocation>
</comment>
<keyword evidence="3 10" id="KW-0716">Sensory transduction</keyword>
<organism evidence="11 12">
    <name type="scientific">Vespula squamosa</name>
    <name type="common">Southern yellow jacket</name>
    <name type="synonym">Wasp</name>
    <dbReference type="NCBI Taxonomy" id="30214"/>
    <lineage>
        <taxon>Eukaryota</taxon>
        <taxon>Metazoa</taxon>
        <taxon>Ecdysozoa</taxon>
        <taxon>Arthropoda</taxon>
        <taxon>Hexapoda</taxon>
        <taxon>Insecta</taxon>
        <taxon>Pterygota</taxon>
        <taxon>Neoptera</taxon>
        <taxon>Endopterygota</taxon>
        <taxon>Hymenoptera</taxon>
        <taxon>Apocrita</taxon>
        <taxon>Aculeata</taxon>
        <taxon>Vespoidea</taxon>
        <taxon>Vespidae</taxon>
        <taxon>Vespinae</taxon>
        <taxon>Vespula</taxon>
    </lineage>
</organism>
<protein>
    <recommendedName>
        <fullName evidence="10">Odorant receptor</fullName>
    </recommendedName>
</protein>
<evidence type="ECO:0000256" key="5">
    <source>
        <dbReference type="ARBA" id="ARBA00022725"/>
    </source>
</evidence>
<comment type="similarity">
    <text evidence="10">Belongs to the insect chemoreceptor superfamily. Heteromeric odorant receptor channel (TC 1.A.69) family.</text>
</comment>
<dbReference type="PANTHER" id="PTHR21137">
    <property type="entry name" value="ODORANT RECEPTOR"/>
    <property type="match status" value="1"/>
</dbReference>
<keyword evidence="12" id="KW-1185">Reference proteome</keyword>
<keyword evidence="8 10" id="KW-0675">Receptor</keyword>
<comment type="caution">
    <text evidence="11">The sequence shown here is derived from an EMBL/GenBank/DDBJ whole genome shotgun (WGS) entry which is preliminary data.</text>
</comment>
<keyword evidence="4 10" id="KW-0812">Transmembrane</keyword>
<proteinExistence type="inferred from homology"/>
<dbReference type="Pfam" id="PF02949">
    <property type="entry name" value="7tm_6"/>
    <property type="match status" value="1"/>
</dbReference>
<dbReference type="Proteomes" id="UP001607302">
    <property type="component" value="Unassembled WGS sequence"/>
</dbReference>
<evidence type="ECO:0000256" key="7">
    <source>
        <dbReference type="ARBA" id="ARBA00023136"/>
    </source>
</evidence>
<evidence type="ECO:0000256" key="2">
    <source>
        <dbReference type="ARBA" id="ARBA00022475"/>
    </source>
</evidence>
<evidence type="ECO:0000256" key="3">
    <source>
        <dbReference type="ARBA" id="ARBA00022606"/>
    </source>
</evidence>
<sequence length="400" mass="46970">MISLRHFIKHMFTFEHLCWRYKYCLSLIGCWPPLHSKRQLFKRFFVNLCIVTLILIQIFALISSANELDTIIEIMTYLLPLLGMDTPYFAVYLNIEKTLYFYNHSITDWKKLESEEERNIFRKYVKDNTNYVIILSVGYGLIFISLKPIYLDIVSPLNVTRPRQAIIPVEFLFIDKDEYFYLTFFIIFITGFVSGFATVTSLNLLFYGVQHGCALFEYVGYKLEHLIDENEFNQEIPISKIYEKIHQRIINNVNLHKRAFEYVDILNSICGHFFFIAILFEVLIIGVDFFKLKTTRNSNKSNEQLFLLICYIPSNVFVVYITCNMGQKILDTSTDVLEKARMVPWYLLSPKMQKEGILIMIRSMKPCYLTIGKMFVSSHQLFTSIVRTAMSYATMVHSIG</sequence>
<reference evidence="11 12" key="1">
    <citation type="journal article" date="2024" name="Ann. Entomol. Soc. Am.">
        <title>Genomic analyses of the southern and eastern yellowjacket wasps (Hymenoptera: Vespidae) reveal evolutionary signatures of social life.</title>
        <authorList>
            <person name="Catto M.A."/>
            <person name="Caine P.B."/>
            <person name="Orr S.E."/>
            <person name="Hunt B.G."/>
            <person name="Goodisman M.A.D."/>
        </authorList>
    </citation>
    <scope>NUCLEOTIDE SEQUENCE [LARGE SCALE GENOMIC DNA]</scope>
    <source>
        <strain evidence="11">233</strain>
        <tissue evidence="11">Head and thorax</tissue>
    </source>
</reference>
<feature type="transmembrane region" description="Helical" evidence="10">
    <location>
        <begin position="265"/>
        <end position="285"/>
    </location>
</feature>
<keyword evidence="7 10" id="KW-0472">Membrane</keyword>
<keyword evidence="9 10" id="KW-0807">Transducer</keyword>
<comment type="caution">
    <text evidence="10">Lacks conserved residue(s) required for the propagation of feature annotation.</text>
</comment>
<name>A0ABD2AVF3_VESSQ</name>
<dbReference type="InterPro" id="IPR004117">
    <property type="entry name" value="7tm6_olfct_rcpt"/>
</dbReference>
<evidence type="ECO:0000256" key="4">
    <source>
        <dbReference type="ARBA" id="ARBA00022692"/>
    </source>
</evidence>
<keyword evidence="2" id="KW-1003">Cell membrane</keyword>
<dbReference type="GO" id="GO:0005886">
    <property type="term" value="C:plasma membrane"/>
    <property type="evidence" value="ECO:0007669"/>
    <property type="project" value="UniProtKB-SubCell"/>
</dbReference>